<dbReference type="PhylomeDB" id="A0A0G4H3N8"/>
<sequence length="451" mass="50461">MFASPGRHGVASTRSHPQQEQQHQAGNQQHPLTHLFAEDRCRIPDIGTTLQLRAASRGIRDAFSLDQLRSRLDHSLSRDGDGITHKHPQRQQQASVWWLALVWLWHLCCRVWSWCSGRPSSDQQQHPLAHLFAEDRCCIPDMDTTVQLTDTAQCVRDAFSSTQLRSRLNHSVGRGGIDTPLVQLLRFDQSLEMGDLLAAVWIAEEGGRWDETREVLQRASQCGYCTLPINLTADDINTHPNKTAYGSVARVLAQLMVVGRHIDFGEGSHLQMFRYGNGEVRAIKDEPDFRLTVDPPLPAHHHLYQRHRQQHDPPVVSRIYYSPLINRCLSATSIRPNRYVDGGRLNGLLAQSPHTPVAGCTTTFSWCTTALDQDARVRQLVLTNSSDDFVAWITIWDMGNKYLRLSVVTTEAPVAGAGAGGAFKHRFPVTTRLTRVALGPGVAPFVFDGQV</sequence>
<dbReference type="InParanoid" id="A0A0G4H3N8"/>
<accession>A0A0G4H3N8</accession>
<organism evidence="2 3">
    <name type="scientific">Vitrella brassicaformis (strain CCMP3155)</name>
    <dbReference type="NCBI Taxonomy" id="1169540"/>
    <lineage>
        <taxon>Eukaryota</taxon>
        <taxon>Sar</taxon>
        <taxon>Alveolata</taxon>
        <taxon>Colpodellida</taxon>
        <taxon>Vitrellaceae</taxon>
        <taxon>Vitrella</taxon>
    </lineage>
</organism>
<evidence type="ECO:0000256" key="1">
    <source>
        <dbReference type="SAM" id="MobiDB-lite"/>
    </source>
</evidence>
<dbReference type="VEuPathDB" id="CryptoDB:Vbra_19575"/>
<dbReference type="Proteomes" id="UP000041254">
    <property type="component" value="Unassembled WGS sequence"/>
</dbReference>
<feature type="compositionally biased region" description="Low complexity" evidence="1">
    <location>
        <begin position="16"/>
        <end position="28"/>
    </location>
</feature>
<name>A0A0G4H3N8_VITBC</name>
<gene>
    <name evidence="2" type="ORF">Vbra_19575</name>
</gene>
<proteinExistence type="predicted"/>
<keyword evidence="3" id="KW-1185">Reference proteome</keyword>
<protein>
    <submittedName>
        <fullName evidence="2">Uncharacterized protein</fullName>
    </submittedName>
</protein>
<feature type="region of interest" description="Disordered" evidence="1">
    <location>
        <begin position="1"/>
        <end position="28"/>
    </location>
</feature>
<evidence type="ECO:0000313" key="2">
    <source>
        <dbReference type="EMBL" id="CEM38236.1"/>
    </source>
</evidence>
<dbReference type="EMBL" id="CDMY01000973">
    <property type="protein sequence ID" value="CEM38236.1"/>
    <property type="molecule type" value="Genomic_DNA"/>
</dbReference>
<reference evidence="2 3" key="1">
    <citation type="submission" date="2014-11" db="EMBL/GenBank/DDBJ databases">
        <authorList>
            <person name="Zhu J."/>
            <person name="Qi W."/>
            <person name="Song R."/>
        </authorList>
    </citation>
    <scope>NUCLEOTIDE SEQUENCE [LARGE SCALE GENOMIC DNA]</scope>
</reference>
<dbReference type="AlphaFoldDB" id="A0A0G4H3N8"/>
<evidence type="ECO:0000313" key="3">
    <source>
        <dbReference type="Proteomes" id="UP000041254"/>
    </source>
</evidence>